<gene>
    <name evidence="1" type="ORF">CEP54_006684</name>
</gene>
<evidence type="ECO:0000313" key="1">
    <source>
        <dbReference type="EMBL" id="RSL60668.1"/>
    </source>
</evidence>
<dbReference type="SUPFAM" id="SSF81383">
    <property type="entry name" value="F-box domain"/>
    <property type="match status" value="1"/>
</dbReference>
<keyword evidence="2" id="KW-1185">Reference proteome</keyword>
<dbReference type="EMBL" id="NKCI01000057">
    <property type="protein sequence ID" value="RSL60668.1"/>
    <property type="molecule type" value="Genomic_DNA"/>
</dbReference>
<proteinExistence type="predicted"/>
<protein>
    <recommendedName>
        <fullName evidence="3">F-box domain-containing protein</fullName>
    </recommendedName>
</protein>
<dbReference type="Proteomes" id="UP000288168">
    <property type="component" value="Unassembled WGS sequence"/>
</dbReference>
<organism evidence="1 2">
    <name type="scientific">Fusarium duplospermum</name>
    <dbReference type="NCBI Taxonomy" id="1325734"/>
    <lineage>
        <taxon>Eukaryota</taxon>
        <taxon>Fungi</taxon>
        <taxon>Dikarya</taxon>
        <taxon>Ascomycota</taxon>
        <taxon>Pezizomycotina</taxon>
        <taxon>Sordariomycetes</taxon>
        <taxon>Hypocreomycetidae</taxon>
        <taxon>Hypocreales</taxon>
        <taxon>Nectriaceae</taxon>
        <taxon>Fusarium</taxon>
        <taxon>Fusarium solani species complex</taxon>
    </lineage>
</organism>
<evidence type="ECO:0008006" key="3">
    <source>
        <dbReference type="Google" id="ProtNLM"/>
    </source>
</evidence>
<name>A0A428Q5W9_9HYPO</name>
<dbReference type="AlphaFoldDB" id="A0A428Q5W9"/>
<evidence type="ECO:0000313" key="2">
    <source>
        <dbReference type="Proteomes" id="UP000288168"/>
    </source>
</evidence>
<dbReference type="OrthoDB" id="9984533at2759"/>
<dbReference type="InterPro" id="IPR036047">
    <property type="entry name" value="F-box-like_dom_sf"/>
</dbReference>
<comment type="caution">
    <text evidence="1">The sequence shown here is derived from an EMBL/GenBank/DDBJ whole genome shotgun (WGS) entry which is preliminary data.</text>
</comment>
<sequence length="512" mass="58366">MGGRDTWCALCGAVTRELWWQDEDDGEHDCYDHDVITQGDTLWLGECTLVATWSSEQGNSEDESFHLIPATYWDHGAFEFDTEEGGGMRSAYDDGGDLAVAFPVHDACLEQLRRVLAPKPIDPGILYRLFDRYSSPPGGPLDISYGGAEEYHEQYWPSARGAEHIAFSPCSSPELQAWFQSLIKPIPENQEKPPVIRESPKPGNDPFEKLQPEILLHIMSYMVMPHAWPWRIASRAVARLELRDSFWKLRFQQDLPWLYDFPRIDQDLAEHIDWETLYKKMWRAVLRPSPEKHLALANRYRMWNIIEWVADVYIDYKDCEDQGQSNEPASLVDAVSTPMAPPTCAEFEHSIHEETLLLRDFSELPTTQPNIEVGWTPLGELKSIAVGHIPWLASRSVKKNRVAIPTDCWLKGIVITTEKNPADYPRIIGLRFLFPDGGNVQLGESEGDEREELALRDHFIVGFKAIETLTGTISRLGLVQQPVWKVPNRRRLLRVSRGAGFGQDFLCLLVKA</sequence>
<reference evidence="1 2" key="1">
    <citation type="submission" date="2017-06" db="EMBL/GenBank/DDBJ databases">
        <title>Comparative genomic analysis of Ambrosia Fusariam Clade fungi.</title>
        <authorList>
            <person name="Stajich J.E."/>
            <person name="Carrillo J."/>
            <person name="Kijimoto T."/>
            <person name="Eskalen A."/>
            <person name="O'Donnell K."/>
            <person name="Kasson M."/>
        </authorList>
    </citation>
    <scope>NUCLEOTIDE SEQUENCE [LARGE SCALE GENOMIC DNA]</scope>
    <source>
        <strain evidence="1 2">NRRL62584</strain>
    </source>
</reference>
<accession>A0A428Q5W9</accession>
<dbReference type="STRING" id="1325734.A0A428Q5W9"/>